<dbReference type="AlphaFoldDB" id="A0A7V5IZY3"/>
<dbReference type="Gene3D" id="2.60.15.10">
    <property type="entry name" value="F0F1 ATP synthase delta/epsilon subunit, N-terminal"/>
    <property type="match status" value="1"/>
</dbReference>
<comment type="caution">
    <text evidence="3">The sequence shown here is derived from an EMBL/GenBank/DDBJ whole genome shotgun (WGS) entry which is preliminary data.</text>
</comment>
<keyword evidence="1" id="KW-0139">CF(1)</keyword>
<dbReference type="SUPFAM" id="SSF51344">
    <property type="entry name" value="Epsilon subunit of F1F0-ATP synthase N-terminal domain"/>
    <property type="match status" value="1"/>
</dbReference>
<dbReference type="Pfam" id="PF02823">
    <property type="entry name" value="ATP-synt_DE_N"/>
    <property type="match status" value="1"/>
</dbReference>
<accession>A0A7V5IZY3</accession>
<feature type="domain" description="ATP synthase F1 complex delta/epsilon subunit N-terminal" evidence="2">
    <location>
        <begin position="50"/>
        <end position="122"/>
    </location>
</feature>
<dbReference type="Proteomes" id="UP000886106">
    <property type="component" value="Unassembled WGS sequence"/>
</dbReference>
<name>A0A7V5IZY3_UNCKA</name>
<dbReference type="EMBL" id="DRNS01000001">
    <property type="protein sequence ID" value="HHH14079.1"/>
    <property type="molecule type" value="Genomic_DNA"/>
</dbReference>
<reference evidence="3" key="1">
    <citation type="journal article" date="2020" name="mSystems">
        <title>Genome- and Community-Level Interaction Insights into Carbon Utilization and Element Cycling Functions of Hydrothermarchaeota in Hydrothermal Sediment.</title>
        <authorList>
            <person name="Zhou Z."/>
            <person name="Liu Y."/>
            <person name="Xu W."/>
            <person name="Pan J."/>
            <person name="Luo Z.H."/>
            <person name="Li M."/>
        </authorList>
    </citation>
    <scope>NUCLEOTIDE SEQUENCE [LARGE SCALE GENOMIC DNA]</scope>
    <source>
        <strain evidence="3">HyVt-517</strain>
    </source>
</reference>
<evidence type="ECO:0000313" key="3">
    <source>
        <dbReference type="EMBL" id="HHH14079.1"/>
    </source>
</evidence>
<feature type="non-terminal residue" evidence="3">
    <location>
        <position position="1"/>
    </location>
</feature>
<dbReference type="GO" id="GO:0015986">
    <property type="term" value="P:proton motive force-driven ATP synthesis"/>
    <property type="evidence" value="ECO:0007669"/>
    <property type="project" value="InterPro"/>
</dbReference>
<gene>
    <name evidence="3" type="ORF">ENJ78_00010</name>
</gene>
<protein>
    <recommendedName>
        <fullName evidence="2">ATP synthase F1 complex delta/epsilon subunit N-terminal domain-containing protein</fullName>
    </recommendedName>
</protein>
<organism evidence="3">
    <name type="scientific">candidate division WWE3 bacterium</name>
    <dbReference type="NCBI Taxonomy" id="2053526"/>
    <lineage>
        <taxon>Bacteria</taxon>
        <taxon>Katanobacteria</taxon>
    </lineage>
</organism>
<keyword evidence="1" id="KW-0066">ATP synthesis</keyword>
<dbReference type="InterPro" id="IPR036771">
    <property type="entry name" value="ATPsynth_dsu/esu_N"/>
</dbReference>
<dbReference type="InterPro" id="IPR020546">
    <property type="entry name" value="ATP_synth_F1_dsu/esu_N"/>
</dbReference>
<sequence length="129" mass="14445">YMPNLFKVLNLINELEKQEKAGLSTTGVTSQIPGTQPRKNRDFSKEKEFYLKVTNPEGLVFGGNVKAISSSNSAGDFDVLAYHTNFISIIKNKLVLHLPDKTEKEIPLDTGILRCYNNIVDIYLGIEVI</sequence>
<proteinExistence type="predicted"/>
<evidence type="ECO:0000256" key="1">
    <source>
        <dbReference type="ARBA" id="ARBA00023196"/>
    </source>
</evidence>
<evidence type="ECO:0000259" key="2">
    <source>
        <dbReference type="Pfam" id="PF02823"/>
    </source>
</evidence>
<dbReference type="GO" id="GO:0045259">
    <property type="term" value="C:proton-transporting ATP synthase complex"/>
    <property type="evidence" value="ECO:0007669"/>
    <property type="project" value="UniProtKB-KW"/>
</dbReference>